<reference evidence="13" key="1">
    <citation type="submission" date="2018-03" db="EMBL/GenBank/DDBJ databases">
        <authorList>
            <person name="Zecchin S."/>
        </authorList>
    </citation>
    <scope>NUCLEOTIDE SEQUENCE [LARGE SCALE GENOMIC DNA]</scope>
</reference>
<dbReference type="Pfam" id="PF08544">
    <property type="entry name" value="GHMP_kinases_C"/>
    <property type="match status" value="1"/>
</dbReference>
<dbReference type="NCBIfam" id="TIGR00154">
    <property type="entry name" value="ispE"/>
    <property type="match status" value="1"/>
</dbReference>
<proteinExistence type="inferred from homology"/>
<dbReference type="GO" id="GO:0005524">
    <property type="term" value="F:ATP binding"/>
    <property type="evidence" value="ECO:0007669"/>
    <property type="project" value="UniProtKB-UniRule"/>
</dbReference>
<keyword evidence="5 9" id="KW-0547">Nucleotide-binding</keyword>
<dbReference type="HAMAP" id="MF_00061">
    <property type="entry name" value="IspE"/>
    <property type="match status" value="1"/>
</dbReference>
<evidence type="ECO:0000256" key="6">
    <source>
        <dbReference type="ARBA" id="ARBA00022777"/>
    </source>
</evidence>
<keyword evidence="7 9" id="KW-0067">ATP-binding</keyword>
<feature type="active site" evidence="9">
    <location>
        <position position="10"/>
    </location>
</feature>
<dbReference type="InterPro" id="IPR020568">
    <property type="entry name" value="Ribosomal_Su5_D2-typ_SF"/>
</dbReference>
<dbReference type="InterPro" id="IPR006204">
    <property type="entry name" value="GHMP_kinase_N_dom"/>
</dbReference>
<accession>A0A2U3QK68</accession>
<evidence type="ECO:0000256" key="4">
    <source>
        <dbReference type="ARBA" id="ARBA00022679"/>
    </source>
</evidence>
<dbReference type="GO" id="GO:0050515">
    <property type="term" value="F:4-(cytidine 5'-diphospho)-2-C-methyl-D-erythritol kinase activity"/>
    <property type="evidence" value="ECO:0007669"/>
    <property type="project" value="UniProtKB-UniRule"/>
</dbReference>
<evidence type="ECO:0000256" key="7">
    <source>
        <dbReference type="ARBA" id="ARBA00022840"/>
    </source>
</evidence>
<dbReference type="PIRSF" id="PIRSF010376">
    <property type="entry name" value="IspE"/>
    <property type="match status" value="1"/>
</dbReference>
<comment type="function">
    <text evidence="9">Catalyzes the phosphorylation of the position 2 hydroxy group of 4-diphosphocytidyl-2C-methyl-D-erythritol.</text>
</comment>
<dbReference type="SUPFAM" id="SSF54211">
    <property type="entry name" value="Ribosomal protein S5 domain 2-like"/>
    <property type="match status" value="1"/>
</dbReference>
<evidence type="ECO:0000256" key="8">
    <source>
        <dbReference type="ARBA" id="ARBA00032554"/>
    </source>
</evidence>
<feature type="domain" description="GHMP kinase N-terminal" evidence="10">
    <location>
        <begin position="62"/>
        <end position="139"/>
    </location>
</feature>
<evidence type="ECO:0000313" key="13">
    <source>
        <dbReference type="Proteomes" id="UP000245125"/>
    </source>
</evidence>
<dbReference type="InterPro" id="IPR036554">
    <property type="entry name" value="GHMP_kinase_C_sf"/>
</dbReference>
<evidence type="ECO:0000256" key="5">
    <source>
        <dbReference type="ARBA" id="ARBA00022741"/>
    </source>
</evidence>
<comment type="catalytic activity">
    <reaction evidence="9">
        <text>4-CDP-2-C-methyl-D-erythritol + ATP = 4-CDP-2-C-methyl-D-erythritol 2-phosphate + ADP + H(+)</text>
        <dbReference type="Rhea" id="RHEA:18437"/>
        <dbReference type="ChEBI" id="CHEBI:15378"/>
        <dbReference type="ChEBI" id="CHEBI:30616"/>
        <dbReference type="ChEBI" id="CHEBI:57823"/>
        <dbReference type="ChEBI" id="CHEBI:57919"/>
        <dbReference type="ChEBI" id="CHEBI:456216"/>
        <dbReference type="EC" id="2.7.1.148"/>
    </reaction>
</comment>
<evidence type="ECO:0000256" key="1">
    <source>
        <dbReference type="ARBA" id="ARBA00009684"/>
    </source>
</evidence>
<dbReference type="PANTHER" id="PTHR43527:SF2">
    <property type="entry name" value="4-DIPHOSPHOCYTIDYL-2-C-METHYL-D-ERYTHRITOL KINASE, CHLOROPLASTIC"/>
    <property type="match status" value="1"/>
</dbReference>
<dbReference type="EC" id="2.7.1.148" evidence="2 9"/>
<gene>
    <name evidence="9 12" type="primary">ispE</name>
    <name evidence="12" type="ORF">NBG4_710011</name>
</gene>
<dbReference type="Proteomes" id="UP000245125">
    <property type="component" value="Unassembled WGS sequence"/>
</dbReference>
<feature type="binding site" evidence="9">
    <location>
        <begin position="90"/>
        <end position="100"/>
    </location>
    <ligand>
        <name>ATP</name>
        <dbReference type="ChEBI" id="CHEBI:30616"/>
    </ligand>
</feature>
<evidence type="ECO:0000313" key="12">
    <source>
        <dbReference type="EMBL" id="SPQ01804.1"/>
    </source>
</evidence>
<dbReference type="InterPro" id="IPR014721">
    <property type="entry name" value="Ribsml_uS5_D2-typ_fold_subgr"/>
</dbReference>
<keyword evidence="9" id="KW-0414">Isoprene biosynthesis</keyword>
<dbReference type="AlphaFoldDB" id="A0A2U3QK68"/>
<name>A0A2U3QK68_9BACT</name>
<dbReference type="EMBL" id="OUUY01000121">
    <property type="protein sequence ID" value="SPQ01804.1"/>
    <property type="molecule type" value="Genomic_DNA"/>
</dbReference>
<dbReference type="OrthoDB" id="9809438at2"/>
<evidence type="ECO:0000256" key="9">
    <source>
        <dbReference type="HAMAP-Rule" id="MF_00061"/>
    </source>
</evidence>
<comment type="similarity">
    <text evidence="1 9">Belongs to the GHMP kinase family. IspE subfamily.</text>
</comment>
<feature type="domain" description="GHMP kinase C-terminal" evidence="11">
    <location>
        <begin position="197"/>
        <end position="266"/>
    </location>
</feature>
<evidence type="ECO:0000256" key="3">
    <source>
        <dbReference type="ARBA" id="ARBA00017473"/>
    </source>
</evidence>
<dbReference type="Gene3D" id="3.30.230.10">
    <property type="match status" value="1"/>
</dbReference>
<dbReference type="SUPFAM" id="SSF55060">
    <property type="entry name" value="GHMP Kinase, C-terminal domain"/>
    <property type="match status" value="1"/>
</dbReference>
<evidence type="ECO:0000259" key="10">
    <source>
        <dbReference type="Pfam" id="PF00288"/>
    </source>
</evidence>
<protein>
    <recommendedName>
        <fullName evidence="3 9">4-diphosphocytidyl-2-C-methyl-D-erythritol kinase</fullName>
        <shortName evidence="9">CMK</shortName>
        <ecNumber evidence="2 9">2.7.1.148</ecNumber>
    </recommendedName>
    <alternativeName>
        <fullName evidence="8 9">4-(cytidine-5'-diphospho)-2-C-methyl-D-erythritol kinase</fullName>
    </alternativeName>
</protein>
<feature type="active site" evidence="9">
    <location>
        <position position="132"/>
    </location>
</feature>
<dbReference type="Pfam" id="PF00288">
    <property type="entry name" value="GHMP_kinases_N"/>
    <property type="match status" value="1"/>
</dbReference>
<keyword evidence="6 9" id="KW-0418">Kinase</keyword>
<dbReference type="InterPro" id="IPR004424">
    <property type="entry name" value="IspE"/>
</dbReference>
<dbReference type="UniPathway" id="UPA00056">
    <property type="reaction ID" value="UER00094"/>
</dbReference>
<dbReference type="PANTHER" id="PTHR43527">
    <property type="entry name" value="4-DIPHOSPHOCYTIDYL-2-C-METHYL-D-ERYTHRITOL KINASE, CHLOROPLASTIC"/>
    <property type="match status" value="1"/>
</dbReference>
<keyword evidence="13" id="KW-1185">Reference proteome</keyword>
<organism evidence="12 13">
    <name type="scientific">Candidatus Sulfobium mesophilum</name>
    <dbReference type="NCBI Taxonomy" id="2016548"/>
    <lineage>
        <taxon>Bacteria</taxon>
        <taxon>Pseudomonadati</taxon>
        <taxon>Nitrospirota</taxon>
        <taxon>Nitrospiria</taxon>
        <taxon>Nitrospirales</taxon>
        <taxon>Nitrospiraceae</taxon>
        <taxon>Candidatus Sulfobium</taxon>
    </lineage>
</organism>
<dbReference type="Gene3D" id="3.30.70.890">
    <property type="entry name" value="GHMP kinase, C-terminal domain"/>
    <property type="match status" value="1"/>
</dbReference>
<sequence>MIFSLAAPAKINWFLSIRGKREDGYHDIVSVMQCVSLYDLLSFEDSSEIELVSDLDLPAGENLVYKAAILLKQKVQFSDGAKITLVKNIPVAAGLGGGSSDAAYTLIGLNKLWGLGLKEEELMELAGRIGSDVTFFIRGLFSVVEGRGEIVKKMMTSSSFAMLLVKPDIGISASWAYSRYASGLTKKSVDIKLFCLALESRDFTSLRRMVFNDLEKGVVEKYRIIGDIKDMLLESGAEVASMSGSGSVVFGVFSSEEKARQASMRMGDHWCRTVRTLV</sequence>
<dbReference type="InterPro" id="IPR013750">
    <property type="entry name" value="GHMP_kinase_C_dom"/>
</dbReference>
<evidence type="ECO:0000256" key="2">
    <source>
        <dbReference type="ARBA" id="ARBA00012052"/>
    </source>
</evidence>
<evidence type="ECO:0000259" key="11">
    <source>
        <dbReference type="Pfam" id="PF08544"/>
    </source>
</evidence>
<dbReference type="GO" id="GO:0016114">
    <property type="term" value="P:terpenoid biosynthetic process"/>
    <property type="evidence" value="ECO:0007669"/>
    <property type="project" value="UniProtKB-UniRule"/>
</dbReference>
<comment type="pathway">
    <text evidence="9">Isoprenoid biosynthesis; isopentenyl diphosphate biosynthesis via DXP pathway; isopentenyl diphosphate from 1-deoxy-D-xylulose 5-phosphate: step 3/6.</text>
</comment>
<dbReference type="GO" id="GO:0019288">
    <property type="term" value="P:isopentenyl diphosphate biosynthetic process, methylerythritol 4-phosphate pathway"/>
    <property type="evidence" value="ECO:0007669"/>
    <property type="project" value="UniProtKB-UniRule"/>
</dbReference>
<keyword evidence="4 9" id="KW-0808">Transferase</keyword>